<name>A0AAD5QQE9_PARTN</name>
<dbReference type="GO" id="GO:0005759">
    <property type="term" value="C:mitochondrial matrix"/>
    <property type="evidence" value="ECO:0007669"/>
    <property type="project" value="TreeGrafter"/>
</dbReference>
<evidence type="ECO:0000256" key="5">
    <source>
        <dbReference type="ARBA" id="ARBA00044677"/>
    </source>
</evidence>
<evidence type="ECO:0000256" key="4">
    <source>
        <dbReference type="ARBA" id="ARBA00026139"/>
    </source>
</evidence>
<comment type="catalytic activity">
    <reaction evidence="7">
        <text>DNA(n) + a 2'-deoxyribonucleoside 5'-triphosphate = DNA(n+1) + diphosphate</text>
        <dbReference type="Rhea" id="RHEA:22508"/>
        <dbReference type="Rhea" id="RHEA-COMP:17339"/>
        <dbReference type="Rhea" id="RHEA-COMP:17340"/>
        <dbReference type="ChEBI" id="CHEBI:33019"/>
        <dbReference type="ChEBI" id="CHEBI:61560"/>
        <dbReference type="ChEBI" id="CHEBI:173112"/>
        <dbReference type="EC" id="2.7.7.7"/>
    </reaction>
    <physiologicalReaction direction="left-to-right" evidence="7">
        <dbReference type="Rhea" id="RHEA:22509"/>
    </physiologicalReaction>
</comment>
<dbReference type="GO" id="GO:0042276">
    <property type="term" value="P:error-prone translesion synthesis"/>
    <property type="evidence" value="ECO:0007669"/>
    <property type="project" value="InterPro"/>
</dbReference>
<dbReference type="Proteomes" id="UP001196413">
    <property type="component" value="Unassembled WGS sequence"/>
</dbReference>
<dbReference type="GO" id="GO:0003682">
    <property type="term" value="F:chromatin binding"/>
    <property type="evidence" value="ECO:0007669"/>
    <property type="project" value="TreeGrafter"/>
</dbReference>
<dbReference type="GO" id="GO:0031297">
    <property type="term" value="P:replication fork processing"/>
    <property type="evidence" value="ECO:0007669"/>
    <property type="project" value="TreeGrafter"/>
</dbReference>
<evidence type="ECO:0000256" key="2">
    <source>
        <dbReference type="ARBA" id="ARBA00012417"/>
    </source>
</evidence>
<evidence type="ECO:0000256" key="3">
    <source>
        <dbReference type="ARBA" id="ARBA00022932"/>
    </source>
</evidence>
<evidence type="ECO:0000313" key="9">
    <source>
        <dbReference type="Proteomes" id="UP001196413"/>
    </source>
</evidence>
<keyword evidence="9" id="KW-1185">Reference proteome</keyword>
<organism evidence="8 9">
    <name type="scientific">Parelaphostrongylus tenuis</name>
    <name type="common">Meningeal worm</name>
    <dbReference type="NCBI Taxonomy" id="148309"/>
    <lineage>
        <taxon>Eukaryota</taxon>
        <taxon>Metazoa</taxon>
        <taxon>Ecdysozoa</taxon>
        <taxon>Nematoda</taxon>
        <taxon>Chromadorea</taxon>
        <taxon>Rhabditida</taxon>
        <taxon>Rhabditina</taxon>
        <taxon>Rhabditomorpha</taxon>
        <taxon>Strongyloidea</taxon>
        <taxon>Metastrongylidae</taxon>
        <taxon>Parelaphostrongylus</taxon>
    </lineage>
</organism>
<dbReference type="GO" id="GO:0009411">
    <property type="term" value="P:response to UV"/>
    <property type="evidence" value="ECO:0007669"/>
    <property type="project" value="TreeGrafter"/>
</dbReference>
<evidence type="ECO:0000256" key="1">
    <source>
        <dbReference type="ARBA" id="ARBA00009762"/>
    </source>
</evidence>
<sequence>MSIHSKPIMPTSDGDAEDSFDDSVHLDDSWFYGPPKKKQTLSYVGKENFIPATLVDSRHSSLVEKSFGDMETFSKQRLAIAKLEESTKVFKNSRIFSFEKPGQTNGERRYLVSTLERFWSWYETLKDRHLYELINESSPCRLYFDLEYSKITNTDIDHETVYNYFMNTVRRLLHDEFDIDVDPAKDFLVLDSSTESKFSAHVICHLPNGYLFPSNVHIRPFCARLSKILLESSQKIWNADGNRSIRQRSDTILKVADYCTFYGPKKPCDRQVFYDSLCIPANAFEFPLLKMKDIVENELQNFQGFPKFSSIKSREGSGPSPFIQLDEFMLMVWRKWNHSVYIRQWKVASDANEERIATITYYPANCRYCFNIGREHKSNGTFWTVNLHRNDFNQKCFDPDCRGTSSNFFPLPSFIANSIHTRAAKGVDSEENNDASFFDEDDVVSFFDESQIELNDWFAQWDDVLEQ</sequence>
<dbReference type="GO" id="GO:0003887">
    <property type="term" value="F:DNA-directed DNA polymerase activity"/>
    <property type="evidence" value="ECO:0007669"/>
    <property type="project" value="UniProtKB-KW"/>
</dbReference>
<keyword evidence="3" id="KW-0548">Nucleotidyltransferase</keyword>
<accession>A0AAD5QQE9</accession>
<dbReference type="Pfam" id="PF03121">
    <property type="entry name" value="Herpes_UL52"/>
    <property type="match status" value="1"/>
</dbReference>
<dbReference type="EC" id="2.7.7.102" evidence="6"/>
<dbReference type="PANTHER" id="PTHR31399">
    <property type="entry name" value="DNA-DIRECTED PRIMASE / POLYMERASE PROTEIN"/>
    <property type="match status" value="1"/>
</dbReference>
<dbReference type="InterPro" id="IPR044917">
    <property type="entry name" value="PRIMPOL"/>
</dbReference>
<reference evidence="8" key="1">
    <citation type="submission" date="2021-06" db="EMBL/GenBank/DDBJ databases">
        <title>Parelaphostrongylus tenuis whole genome reference sequence.</title>
        <authorList>
            <person name="Garwood T.J."/>
            <person name="Larsen P.A."/>
            <person name="Fountain-Jones N.M."/>
            <person name="Garbe J.R."/>
            <person name="Macchietto M.G."/>
            <person name="Kania S.A."/>
            <person name="Gerhold R.W."/>
            <person name="Richards J.E."/>
            <person name="Wolf T.M."/>
        </authorList>
    </citation>
    <scope>NUCLEOTIDE SEQUENCE</scope>
    <source>
        <strain evidence="8">MNPRO001-30</strain>
        <tissue evidence="8">Meninges</tissue>
    </source>
</reference>
<comment type="similarity">
    <text evidence="1">Belongs to the eukaryotic-type primase small subunit family.</text>
</comment>
<dbReference type="EC" id="2.7.7.7" evidence="2"/>
<dbReference type="GO" id="GO:0005634">
    <property type="term" value="C:nucleus"/>
    <property type="evidence" value="ECO:0007669"/>
    <property type="project" value="TreeGrafter"/>
</dbReference>
<proteinExistence type="inferred from homology"/>
<gene>
    <name evidence="8" type="ORF">KIN20_015976</name>
</gene>
<dbReference type="GO" id="GO:0006264">
    <property type="term" value="P:mitochondrial DNA replication"/>
    <property type="evidence" value="ECO:0007669"/>
    <property type="project" value="TreeGrafter"/>
</dbReference>
<evidence type="ECO:0000313" key="8">
    <source>
        <dbReference type="EMBL" id="KAJ1357760.1"/>
    </source>
</evidence>
<comment type="caution">
    <text evidence="8">The sequence shown here is derived from an EMBL/GenBank/DDBJ whole genome shotgun (WGS) entry which is preliminary data.</text>
</comment>
<keyword evidence="3" id="KW-0239">DNA-directed DNA polymerase</keyword>
<dbReference type="EMBL" id="JAHQIW010003232">
    <property type="protein sequence ID" value="KAJ1357760.1"/>
    <property type="molecule type" value="Genomic_DNA"/>
</dbReference>
<comment type="catalytic activity">
    <reaction evidence="5">
        <text>ssDNA + n NTP = ssDNA/pppN(pN)n-1 hybrid + (n-1) diphosphate.</text>
        <dbReference type="EC" id="2.7.7.102"/>
    </reaction>
</comment>
<dbReference type="PANTHER" id="PTHR31399:SF0">
    <property type="entry name" value="DNA-DIRECTED PRIMASE_POLYMERASE PROTEIN"/>
    <property type="match status" value="1"/>
</dbReference>
<protein>
    <recommendedName>
        <fullName evidence="4">DNA-directed primase/polymerase protein</fullName>
        <ecNumber evidence="6">2.7.7.102</ecNumber>
        <ecNumber evidence="2">2.7.7.7</ecNumber>
    </recommendedName>
</protein>
<keyword evidence="3" id="KW-0808">Transferase</keyword>
<dbReference type="AlphaFoldDB" id="A0AAD5QQE9"/>
<evidence type="ECO:0000256" key="6">
    <source>
        <dbReference type="ARBA" id="ARBA00044768"/>
    </source>
</evidence>
<evidence type="ECO:0000256" key="7">
    <source>
        <dbReference type="ARBA" id="ARBA00047303"/>
    </source>
</evidence>